<dbReference type="InterPro" id="IPR003647">
    <property type="entry name" value="Intron_nuc_1_rpt"/>
</dbReference>
<evidence type="ECO:0000313" key="3">
    <source>
        <dbReference type="Proteomes" id="UP000198668"/>
    </source>
</evidence>
<dbReference type="Proteomes" id="UP000198668">
    <property type="component" value="Unassembled WGS sequence"/>
</dbReference>
<accession>A0A1I3C308</accession>
<name>A0A1I3C308_9LACT</name>
<gene>
    <name evidence="2" type="ORF">SAMN04489868_11264</name>
</gene>
<dbReference type="RefSeq" id="WP_092092151.1">
    <property type="nucleotide sequence ID" value="NZ_FOQE01000012.1"/>
</dbReference>
<evidence type="ECO:0000256" key="1">
    <source>
        <dbReference type="SAM" id="MobiDB-lite"/>
    </source>
</evidence>
<feature type="region of interest" description="Disordered" evidence="1">
    <location>
        <begin position="51"/>
        <end position="70"/>
    </location>
</feature>
<evidence type="ECO:0000313" key="2">
    <source>
        <dbReference type="EMBL" id="SFH68902.1"/>
    </source>
</evidence>
<organism evidence="2 3">
    <name type="scientific">Pisciglobus halotolerans</name>
    <dbReference type="NCBI Taxonomy" id="745365"/>
    <lineage>
        <taxon>Bacteria</taxon>
        <taxon>Bacillati</taxon>
        <taxon>Bacillota</taxon>
        <taxon>Bacilli</taxon>
        <taxon>Lactobacillales</taxon>
        <taxon>Carnobacteriaceae</taxon>
    </lineage>
</organism>
<proteinExistence type="predicted"/>
<sequence>MNRENRKEAFEQLRKIERDYGSVVALDEGHAELVRLRALYGGKLIADNTEDERRATKINSHKRGRGSSKKTAVYKDGKVLEVFPSLKKATVYFNFPYSAIKRQMKKGWGYRDGYKFVYAGEER</sequence>
<dbReference type="AlphaFoldDB" id="A0A1I3C308"/>
<dbReference type="SMART" id="SM00497">
    <property type="entry name" value="IENR1"/>
    <property type="match status" value="1"/>
</dbReference>
<reference evidence="2 3" key="1">
    <citation type="submission" date="2016-10" db="EMBL/GenBank/DDBJ databases">
        <authorList>
            <person name="de Groot N.N."/>
        </authorList>
    </citation>
    <scope>NUCLEOTIDE SEQUENCE [LARGE SCALE GENOMIC DNA]</scope>
    <source>
        <strain evidence="2 3">DSM 27630</strain>
    </source>
</reference>
<feature type="compositionally biased region" description="Basic residues" evidence="1">
    <location>
        <begin position="59"/>
        <end position="68"/>
    </location>
</feature>
<dbReference type="EMBL" id="FOQE01000012">
    <property type="protein sequence ID" value="SFH68902.1"/>
    <property type="molecule type" value="Genomic_DNA"/>
</dbReference>
<protein>
    <submittedName>
        <fullName evidence="2">Uncharacterized protein</fullName>
    </submittedName>
</protein>
<keyword evidence="3" id="KW-1185">Reference proteome</keyword>